<evidence type="ECO:0000313" key="3">
    <source>
        <dbReference type="Proteomes" id="UP000016933"/>
    </source>
</evidence>
<protein>
    <submittedName>
        <fullName evidence="2">Uncharacterized protein</fullName>
    </submittedName>
</protein>
<dbReference type="AlphaFoldDB" id="N1PTY9"/>
<name>N1PTY9_DOTSN</name>
<dbReference type="OrthoDB" id="3939615at2759"/>
<dbReference type="EMBL" id="KB446537">
    <property type="protein sequence ID" value="EME46413.1"/>
    <property type="molecule type" value="Genomic_DNA"/>
</dbReference>
<reference evidence="3" key="1">
    <citation type="journal article" date="2012" name="PLoS Genet.">
        <title>The genomes of the fungal plant pathogens Cladosporium fulvum and Dothistroma septosporum reveal adaptation to different hosts and lifestyles but also signatures of common ancestry.</title>
        <authorList>
            <person name="de Wit P.J.G.M."/>
            <person name="van der Burgt A."/>
            <person name="Oekmen B."/>
            <person name="Stergiopoulos I."/>
            <person name="Abd-Elsalam K.A."/>
            <person name="Aerts A.L."/>
            <person name="Bahkali A.H."/>
            <person name="Beenen H.G."/>
            <person name="Chettri P."/>
            <person name="Cox M.P."/>
            <person name="Datema E."/>
            <person name="de Vries R.P."/>
            <person name="Dhillon B."/>
            <person name="Ganley A.R."/>
            <person name="Griffiths S.A."/>
            <person name="Guo Y."/>
            <person name="Hamelin R.C."/>
            <person name="Henrissat B."/>
            <person name="Kabir M.S."/>
            <person name="Jashni M.K."/>
            <person name="Kema G."/>
            <person name="Klaubauf S."/>
            <person name="Lapidus A."/>
            <person name="Levasseur A."/>
            <person name="Lindquist E."/>
            <person name="Mehrabi R."/>
            <person name="Ohm R.A."/>
            <person name="Owen T.J."/>
            <person name="Salamov A."/>
            <person name="Schwelm A."/>
            <person name="Schijlen E."/>
            <person name="Sun H."/>
            <person name="van den Burg H.A."/>
            <person name="van Ham R.C.H.J."/>
            <person name="Zhang S."/>
            <person name="Goodwin S.B."/>
            <person name="Grigoriev I.V."/>
            <person name="Collemare J."/>
            <person name="Bradshaw R.E."/>
        </authorList>
    </citation>
    <scope>NUCLEOTIDE SEQUENCE [LARGE SCALE GENOMIC DNA]</scope>
    <source>
        <strain evidence="3">NZE10 / CBS 128990</strain>
    </source>
</reference>
<accession>N1PTY9</accession>
<feature type="region of interest" description="Disordered" evidence="1">
    <location>
        <begin position="366"/>
        <end position="395"/>
    </location>
</feature>
<dbReference type="Proteomes" id="UP000016933">
    <property type="component" value="Unassembled WGS sequence"/>
</dbReference>
<dbReference type="HOGENOM" id="CLU_500698_0_0_1"/>
<dbReference type="STRING" id="675120.N1PTY9"/>
<feature type="compositionally biased region" description="Low complexity" evidence="1">
    <location>
        <begin position="45"/>
        <end position="59"/>
    </location>
</feature>
<feature type="compositionally biased region" description="Acidic residues" evidence="1">
    <location>
        <begin position="551"/>
        <end position="572"/>
    </location>
</feature>
<gene>
    <name evidence="2" type="ORF">DOTSEDRAFT_33031</name>
</gene>
<reference evidence="2 3" key="2">
    <citation type="journal article" date="2012" name="PLoS Pathog.">
        <title>Diverse lifestyles and strategies of plant pathogenesis encoded in the genomes of eighteen Dothideomycetes fungi.</title>
        <authorList>
            <person name="Ohm R.A."/>
            <person name="Feau N."/>
            <person name="Henrissat B."/>
            <person name="Schoch C.L."/>
            <person name="Horwitz B.A."/>
            <person name="Barry K.W."/>
            <person name="Condon B.J."/>
            <person name="Copeland A.C."/>
            <person name="Dhillon B."/>
            <person name="Glaser F."/>
            <person name="Hesse C.N."/>
            <person name="Kosti I."/>
            <person name="LaButti K."/>
            <person name="Lindquist E.A."/>
            <person name="Lucas S."/>
            <person name="Salamov A.A."/>
            <person name="Bradshaw R.E."/>
            <person name="Ciuffetti L."/>
            <person name="Hamelin R.C."/>
            <person name="Kema G.H.J."/>
            <person name="Lawrence C."/>
            <person name="Scott J.A."/>
            <person name="Spatafora J.W."/>
            <person name="Turgeon B.G."/>
            <person name="de Wit P.J.G.M."/>
            <person name="Zhong S."/>
            <person name="Goodwin S.B."/>
            <person name="Grigoriev I.V."/>
        </authorList>
    </citation>
    <scope>NUCLEOTIDE SEQUENCE [LARGE SCALE GENOMIC DNA]</scope>
    <source>
        <strain evidence="3">NZE10 / CBS 128990</strain>
    </source>
</reference>
<feature type="compositionally biased region" description="Polar residues" evidence="1">
    <location>
        <begin position="492"/>
        <end position="502"/>
    </location>
</feature>
<organism evidence="2 3">
    <name type="scientific">Dothistroma septosporum (strain NZE10 / CBS 128990)</name>
    <name type="common">Red band needle blight fungus</name>
    <name type="synonym">Mycosphaerella pini</name>
    <dbReference type="NCBI Taxonomy" id="675120"/>
    <lineage>
        <taxon>Eukaryota</taxon>
        <taxon>Fungi</taxon>
        <taxon>Dikarya</taxon>
        <taxon>Ascomycota</taxon>
        <taxon>Pezizomycotina</taxon>
        <taxon>Dothideomycetes</taxon>
        <taxon>Dothideomycetidae</taxon>
        <taxon>Mycosphaerellales</taxon>
        <taxon>Mycosphaerellaceae</taxon>
        <taxon>Dothistroma</taxon>
    </lineage>
</organism>
<dbReference type="eggNOG" id="ENOG502TI09">
    <property type="taxonomic scope" value="Eukaryota"/>
</dbReference>
<keyword evidence="3" id="KW-1185">Reference proteome</keyword>
<feature type="region of interest" description="Disordered" evidence="1">
    <location>
        <begin position="409"/>
        <end position="572"/>
    </location>
</feature>
<sequence>MGAVLSDQLTFRGLSWVLRLCCQARGVQELPAEIVGQIHYLNNPRTTRRQQLTNTTTTPVPEHSGPRGDPTKPPPTDIFTKVPTEIRMQIFAAWLPAKDVVVKPSCGSNIQPKDPKRKPKRNKTSDMMIVCNKIKDEMIACCYEERTFAIHIHEGLTTGGVEACDAGRQPLQYQTSYVDDRFTRFSDNDEFGFKRLRKIEITFFPTSEDARFTTINTYFMSRALAGLFKRGGEKKKNRIVLIVFKFAKGESAQDTSDRRSIMAREHRWWDPDNNGPRSTALGFMSDIELVLRPFAILEKVHNVRVELPPGAESHAATVQFVSTLVARMTGSMFAGGSATDYDLHDQAEQYVTGKRDQLEAEILEKRHGKNGKNIPSLSEDDFMEADEGQRRERPLAFLNKSAREIAQEEEDLTELRDGLKPIRSSEVSSDERSNTSSRIAELRNRVLSGPGRRLGSSPDTADGAARRRLAVQPPASSLSRAAAMKDFREQNGIGSSEDTATPNARPIMPEDVVPHHPRASLSSPVNRESAAPSSLENRMPEFGYYGSQLEGVEDEAELPGQEGDPDMFDPWG</sequence>
<proteinExistence type="predicted"/>
<feature type="compositionally biased region" description="Polar residues" evidence="1">
    <location>
        <begin position="520"/>
        <end position="536"/>
    </location>
</feature>
<evidence type="ECO:0000313" key="2">
    <source>
        <dbReference type="EMBL" id="EME46413.1"/>
    </source>
</evidence>
<evidence type="ECO:0000256" key="1">
    <source>
        <dbReference type="SAM" id="MobiDB-lite"/>
    </source>
</evidence>
<feature type="region of interest" description="Disordered" evidence="1">
    <location>
        <begin position="45"/>
        <end position="76"/>
    </location>
</feature>